<accession>A0A383EZ30</accession>
<dbReference type="EMBL" id="UINC01229925">
    <property type="protein sequence ID" value="SVE61844.1"/>
    <property type="molecule type" value="Genomic_DNA"/>
</dbReference>
<keyword evidence="2" id="KW-0472">Membrane</keyword>
<keyword evidence="2" id="KW-0812">Transmembrane</keyword>
<feature type="coiled-coil region" evidence="1">
    <location>
        <begin position="106"/>
        <end position="157"/>
    </location>
</feature>
<feature type="non-terminal residue" evidence="4">
    <location>
        <position position="163"/>
    </location>
</feature>
<evidence type="ECO:0000256" key="1">
    <source>
        <dbReference type="SAM" id="Coils"/>
    </source>
</evidence>
<protein>
    <recommendedName>
        <fullName evidence="3">Ribonuclease Y N-terminal domain-containing protein</fullName>
    </recommendedName>
</protein>
<keyword evidence="2" id="KW-1133">Transmembrane helix</keyword>
<evidence type="ECO:0000313" key="4">
    <source>
        <dbReference type="EMBL" id="SVE61844.1"/>
    </source>
</evidence>
<gene>
    <name evidence="4" type="ORF">METZ01_LOCUS514698</name>
</gene>
<dbReference type="InterPro" id="IPR022711">
    <property type="entry name" value="RNase_Y_N"/>
</dbReference>
<evidence type="ECO:0000259" key="3">
    <source>
        <dbReference type="Pfam" id="PF12072"/>
    </source>
</evidence>
<feature type="transmembrane region" description="Helical" evidence="2">
    <location>
        <begin position="14"/>
        <end position="36"/>
    </location>
</feature>
<proteinExistence type="predicted"/>
<organism evidence="4">
    <name type="scientific">marine metagenome</name>
    <dbReference type="NCBI Taxonomy" id="408172"/>
    <lineage>
        <taxon>unclassified sequences</taxon>
        <taxon>metagenomes</taxon>
        <taxon>ecological metagenomes</taxon>
    </lineage>
</organism>
<dbReference type="AlphaFoldDB" id="A0A383EZ30"/>
<keyword evidence="1" id="KW-0175">Coiled coil</keyword>
<reference evidence="4" key="1">
    <citation type="submission" date="2018-05" db="EMBL/GenBank/DDBJ databases">
        <authorList>
            <person name="Lanie J.A."/>
            <person name="Ng W.-L."/>
            <person name="Kazmierczak K.M."/>
            <person name="Andrzejewski T.M."/>
            <person name="Davidsen T.M."/>
            <person name="Wayne K.J."/>
            <person name="Tettelin H."/>
            <person name="Glass J.I."/>
            <person name="Rusch D."/>
            <person name="Podicherti R."/>
            <person name="Tsui H.-C.T."/>
            <person name="Winkler M.E."/>
        </authorList>
    </citation>
    <scope>NUCLEOTIDE SEQUENCE</scope>
</reference>
<sequence>MESTTTSILAGADLWVAISSGLGLLLVGVGLGYFISQYLKKSNQHRIEEEAEGRARRRLEEEDRAQRIAFLEEKDGWYQTKADQEREVEDRLEAHALKDKELGLRERDLDNQRDEIQKEWSRLKNQERRLSSRERAIRDTELELEKVKTELREKLELVANLTE</sequence>
<feature type="domain" description="Ribonuclease Y N-terminal" evidence="3">
    <location>
        <begin position="24"/>
        <end position="162"/>
    </location>
</feature>
<evidence type="ECO:0000256" key="2">
    <source>
        <dbReference type="SAM" id="Phobius"/>
    </source>
</evidence>
<dbReference type="Pfam" id="PF12072">
    <property type="entry name" value="RNase_Y_N"/>
    <property type="match status" value="1"/>
</dbReference>
<name>A0A383EZ30_9ZZZZ</name>